<feature type="chain" id="PRO_5009752581" evidence="5">
    <location>
        <begin position="18"/>
        <end position="491"/>
    </location>
</feature>
<evidence type="ECO:0000256" key="1">
    <source>
        <dbReference type="ARBA" id="ARBA00005466"/>
    </source>
</evidence>
<comment type="caution">
    <text evidence="7">The sequence shown here is derived from an EMBL/GenBank/DDBJ whole genome shotgun (WGS) entry which is preliminary data.</text>
</comment>
<evidence type="ECO:0000256" key="5">
    <source>
        <dbReference type="SAM" id="SignalP"/>
    </source>
</evidence>
<dbReference type="GeneID" id="27677539"/>
<evidence type="ECO:0000256" key="3">
    <source>
        <dbReference type="ARBA" id="ARBA00022827"/>
    </source>
</evidence>
<dbReference type="Gene3D" id="3.30.465.10">
    <property type="match status" value="1"/>
</dbReference>
<dbReference type="RefSeq" id="XP_016595198.1">
    <property type="nucleotide sequence ID" value="XM_016742120.1"/>
</dbReference>
<dbReference type="InterPro" id="IPR006094">
    <property type="entry name" value="Oxid_FAD_bind_N"/>
</dbReference>
<dbReference type="PROSITE" id="PS51387">
    <property type="entry name" value="FAD_PCMH"/>
    <property type="match status" value="1"/>
</dbReference>
<dbReference type="PANTHER" id="PTHR42973">
    <property type="entry name" value="BINDING OXIDOREDUCTASE, PUTATIVE (AFU_ORTHOLOGUE AFUA_1G17690)-RELATED"/>
    <property type="match status" value="1"/>
</dbReference>
<evidence type="ECO:0000256" key="2">
    <source>
        <dbReference type="ARBA" id="ARBA00022630"/>
    </source>
</evidence>
<dbReference type="AlphaFoldDB" id="A0A0A2JAK9"/>
<dbReference type="VEuPathDB" id="FungiDB:PEXP_054780"/>
<dbReference type="InterPro" id="IPR050416">
    <property type="entry name" value="FAD-linked_Oxidoreductase"/>
</dbReference>
<dbReference type="SUPFAM" id="SSF56176">
    <property type="entry name" value="FAD-binding/transporter-associated domain-like"/>
    <property type="match status" value="1"/>
</dbReference>
<keyword evidence="5" id="KW-0732">Signal</keyword>
<keyword evidence="3" id="KW-0274">FAD</keyword>
<feature type="signal peptide" evidence="5">
    <location>
        <begin position="1"/>
        <end position="17"/>
    </location>
</feature>
<dbReference type="PANTHER" id="PTHR42973:SF54">
    <property type="entry name" value="FAD-BINDING PCMH-TYPE DOMAIN-CONTAINING PROTEIN"/>
    <property type="match status" value="1"/>
</dbReference>
<keyword evidence="4" id="KW-0560">Oxidoreductase</keyword>
<sequence>MVKITSIIGVLMGGASATAIATSIQTRSSAAAALSSLGVPLPAGDVLVGNAGYTCSLLNRVFSKNETFTATSPYYDVLIDEARSQNCRLNASCVVTPDSAQEVSRLLQILGILETKFPIRSGGHNTNPGFSSIDHHGGLIVLGKLNIMSISADRGTVIIGPGNKWGAVYKYLQPYNVTVLGGREVDVSVGGGLSAFHNTHILAIDSVTRFQVVLPNGKIVDATETEHADLYKGLKGGLNNFGIVTEYDLTTGIDIYYELKTYTVSNTPAVLEAYAKYLLDADINSNVEIQINPTYTLVFYGHLGHVPTPAAFGPFSGIPVASTVYPATNGSLSELLLTIGSPGLTSDGVSYGGTFTFEVTGPKFLRNTFSAYLEAAASLPSGASQNGGNLLGLEATTQIRANIFVQFPETLSQSVVTGTEDSVLANLISSAQSQGLFLPYIFVNDGSPNQKPLQSFGEKNIKYIDIVAKKYDPKRIMQNLQNLAYFVSNEL</sequence>
<protein>
    <submittedName>
        <fullName evidence="7">FAD linked oxidase, N-terminal</fullName>
    </submittedName>
</protein>
<keyword evidence="8" id="KW-1185">Reference proteome</keyword>
<comment type="similarity">
    <text evidence="1">Belongs to the oxygen-dependent FAD-linked oxidoreductase family.</text>
</comment>
<organism evidence="7 8">
    <name type="scientific">Penicillium expansum</name>
    <name type="common">Blue mold rot fungus</name>
    <dbReference type="NCBI Taxonomy" id="27334"/>
    <lineage>
        <taxon>Eukaryota</taxon>
        <taxon>Fungi</taxon>
        <taxon>Dikarya</taxon>
        <taxon>Ascomycota</taxon>
        <taxon>Pezizomycotina</taxon>
        <taxon>Eurotiomycetes</taxon>
        <taxon>Eurotiomycetidae</taxon>
        <taxon>Eurotiales</taxon>
        <taxon>Aspergillaceae</taxon>
        <taxon>Penicillium</taxon>
    </lineage>
</organism>
<dbReference type="STRING" id="27334.A0A0A2JAK9"/>
<accession>A0A0A2JAK9</accession>
<dbReference type="GO" id="GO:0071949">
    <property type="term" value="F:FAD binding"/>
    <property type="evidence" value="ECO:0007669"/>
    <property type="project" value="InterPro"/>
</dbReference>
<reference evidence="7 8" key="1">
    <citation type="journal article" date="2015" name="Mol. Plant Microbe Interact.">
        <title>Genome, transcriptome, and functional analyses of Penicillium expansum provide new insights into secondary metabolism and pathogenicity.</title>
        <authorList>
            <person name="Ballester A.R."/>
            <person name="Marcet-Houben M."/>
            <person name="Levin E."/>
            <person name="Sela N."/>
            <person name="Selma-Lazaro C."/>
            <person name="Carmona L."/>
            <person name="Wisniewski M."/>
            <person name="Droby S."/>
            <person name="Gonzalez-Candelas L."/>
            <person name="Gabaldon T."/>
        </authorList>
    </citation>
    <scope>NUCLEOTIDE SEQUENCE [LARGE SCALE GENOMIC DNA]</scope>
    <source>
        <strain evidence="7 8">MD-8</strain>
    </source>
</reference>
<dbReference type="InterPro" id="IPR016169">
    <property type="entry name" value="FAD-bd_PCMH_sub2"/>
</dbReference>
<gene>
    <name evidence="7" type="ORF">PEX2_048450</name>
</gene>
<proteinExistence type="inferred from homology"/>
<dbReference type="InterPro" id="IPR016166">
    <property type="entry name" value="FAD-bd_PCMH"/>
</dbReference>
<dbReference type="GO" id="GO:0016491">
    <property type="term" value="F:oxidoreductase activity"/>
    <property type="evidence" value="ECO:0007669"/>
    <property type="project" value="UniProtKB-KW"/>
</dbReference>
<evidence type="ECO:0000256" key="4">
    <source>
        <dbReference type="ARBA" id="ARBA00023002"/>
    </source>
</evidence>
<dbReference type="Pfam" id="PF01565">
    <property type="entry name" value="FAD_binding_4"/>
    <property type="match status" value="1"/>
</dbReference>
<name>A0A0A2JAK9_PENEN</name>
<evidence type="ECO:0000313" key="7">
    <source>
        <dbReference type="EMBL" id="KGO52457.1"/>
    </source>
</evidence>
<evidence type="ECO:0000313" key="8">
    <source>
        <dbReference type="Proteomes" id="UP000030143"/>
    </source>
</evidence>
<dbReference type="HOGENOM" id="CLU_018354_1_2_1"/>
<dbReference type="Proteomes" id="UP000030143">
    <property type="component" value="Unassembled WGS sequence"/>
</dbReference>
<dbReference type="EMBL" id="JQFZ01000264">
    <property type="protein sequence ID" value="KGO52457.1"/>
    <property type="molecule type" value="Genomic_DNA"/>
</dbReference>
<dbReference type="InterPro" id="IPR036318">
    <property type="entry name" value="FAD-bd_PCMH-like_sf"/>
</dbReference>
<evidence type="ECO:0000259" key="6">
    <source>
        <dbReference type="PROSITE" id="PS51387"/>
    </source>
</evidence>
<feature type="domain" description="FAD-binding PCMH-type" evidence="6">
    <location>
        <begin position="87"/>
        <end position="254"/>
    </location>
</feature>
<keyword evidence="2" id="KW-0285">Flavoprotein</keyword>